<dbReference type="InterPro" id="IPR018393">
    <property type="entry name" value="NADHpl_OxRdtase_5_subgr"/>
</dbReference>
<dbReference type="InterPro" id="IPR001750">
    <property type="entry name" value="ND/Mrp_TM"/>
</dbReference>
<organism evidence="8">
    <name type="scientific">Candidatus Methanomethylicus mesodigestus</name>
    <dbReference type="NCBI Taxonomy" id="1867258"/>
    <lineage>
        <taxon>Archaea</taxon>
        <taxon>Thermoproteota</taxon>
        <taxon>Methanosuratincolia</taxon>
        <taxon>Candidatus Methanomethylicales</taxon>
        <taxon>Candidatus Methanomethylicaceae</taxon>
        <taxon>Candidatus Methanomethylicus</taxon>
    </lineage>
</organism>
<evidence type="ECO:0000313" key="8">
    <source>
        <dbReference type="EMBL" id="HFK19659.1"/>
    </source>
</evidence>
<dbReference type="EMBL" id="DSTX01000001">
    <property type="protein sequence ID" value="HFK19659.1"/>
    <property type="molecule type" value="Genomic_DNA"/>
</dbReference>
<gene>
    <name evidence="8" type="ORF">ENS19_00045</name>
</gene>
<dbReference type="GO" id="GO:0016020">
    <property type="term" value="C:membrane"/>
    <property type="evidence" value="ECO:0007669"/>
    <property type="project" value="UniProtKB-SubCell"/>
</dbReference>
<dbReference type="Pfam" id="PF00662">
    <property type="entry name" value="Proton_antipo_N"/>
    <property type="match status" value="1"/>
</dbReference>
<feature type="transmembrane region" description="Helical" evidence="5">
    <location>
        <begin position="449"/>
        <end position="471"/>
    </location>
</feature>
<keyword evidence="2 5" id="KW-0812">Transmembrane</keyword>
<dbReference type="InterPro" id="IPR003945">
    <property type="entry name" value="NU5C-like"/>
</dbReference>
<dbReference type="GO" id="GO:0015990">
    <property type="term" value="P:electron transport coupled proton transport"/>
    <property type="evidence" value="ECO:0007669"/>
    <property type="project" value="TreeGrafter"/>
</dbReference>
<name>A0A7C3J1K7_9CREN</name>
<evidence type="ECO:0000256" key="2">
    <source>
        <dbReference type="ARBA" id="ARBA00022692"/>
    </source>
</evidence>
<feature type="transmembrane region" description="Helical" evidence="5">
    <location>
        <begin position="337"/>
        <end position="359"/>
    </location>
</feature>
<comment type="caution">
    <text evidence="8">The sequence shown here is derived from an EMBL/GenBank/DDBJ whole genome shotgun (WGS) entry which is preliminary data.</text>
</comment>
<dbReference type="GO" id="GO:0003954">
    <property type="term" value="F:NADH dehydrogenase activity"/>
    <property type="evidence" value="ECO:0007669"/>
    <property type="project" value="TreeGrafter"/>
</dbReference>
<feature type="transmembrane region" description="Helical" evidence="5">
    <location>
        <begin position="38"/>
        <end position="59"/>
    </location>
</feature>
<evidence type="ECO:0000256" key="3">
    <source>
        <dbReference type="ARBA" id="ARBA00022989"/>
    </source>
</evidence>
<feature type="transmembrane region" description="Helical" evidence="5">
    <location>
        <begin position="227"/>
        <end position="247"/>
    </location>
</feature>
<feature type="domain" description="NADH:quinone oxidoreductase/Mrp antiporter transmembrane" evidence="6">
    <location>
        <begin position="135"/>
        <end position="462"/>
    </location>
</feature>
<feature type="transmembrane region" description="Helical" evidence="5">
    <location>
        <begin position="118"/>
        <end position="135"/>
    </location>
</feature>
<dbReference type="Gene3D" id="1.20.5.2700">
    <property type="match status" value="1"/>
</dbReference>
<dbReference type="NCBIfam" id="TIGR01974">
    <property type="entry name" value="NDH_I_L"/>
    <property type="match status" value="1"/>
</dbReference>
<dbReference type="PANTHER" id="PTHR42829:SF2">
    <property type="entry name" value="NADH-UBIQUINONE OXIDOREDUCTASE CHAIN 5"/>
    <property type="match status" value="1"/>
</dbReference>
<feature type="transmembrane region" description="Helical" evidence="5">
    <location>
        <begin position="551"/>
        <end position="572"/>
    </location>
</feature>
<dbReference type="PANTHER" id="PTHR42829">
    <property type="entry name" value="NADH-UBIQUINONE OXIDOREDUCTASE CHAIN 5"/>
    <property type="match status" value="1"/>
</dbReference>
<evidence type="ECO:0000256" key="1">
    <source>
        <dbReference type="ARBA" id="ARBA00004141"/>
    </source>
</evidence>
<dbReference type="Pfam" id="PF00361">
    <property type="entry name" value="Proton_antipo_M"/>
    <property type="match status" value="1"/>
</dbReference>
<feature type="transmembrane region" description="Helical" evidence="5">
    <location>
        <begin position="182"/>
        <end position="207"/>
    </location>
</feature>
<dbReference type="AlphaFoldDB" id="A0A7C3J1K7"/>
<dbReference type="GO" id="GO:0008137">
    <property type="term" value="F:NADH dehydrogenase (ubiquinone) activity"/>
    <property type="evidence" value="ECO:0007669"/>
    <property type="project" value="InterPro"/>
</dbReference>
<dbReference type="PRINTS" id="PR01434">
    <property type="entry name" value="NADHDHGNASE5"/>
</dbReference>
<feature type="domain" description="NADH-Ubiquinone oxidoreductase (complex I) chain 5 N-terminal" evidence="7">
    <location>
        <begin position="68"/>
        <end position="118"/>
    </location>
</feature>
<feature type="transmembrane region" description="Helical" evidence="5">
    <location>
        <begin position="655"/>
        <end position="679"/>
    </location>
</feature>
<comment type="subcellular location">
    <subcellularLocation>
        <location evidence="1">Membrane</location>
        <topology evidence="1">Multi-pass membrane protein</topology>
    </subcellularLocation>
</comment>
<protein>
    <submittedName>
        <fullName evidence="8">NADH-quinone oxidoreductase subunit L</fullName>
    </submittedName>
</protein>
<feature type="transmembrane region" description="Helical" evidence="5">
    <location>
        <begin position="492"/>
        <end position="515"/>
    </location>
</feature>
<evidence type="ECO:0000259" key="6">
    <source>
        <dbReference type="Pfam" id="PF00361"/>
    </source>
</evidence>
<feature type="transmembrane region" description="Helical" evidence="5">
    <location>
        <begin position="268"/>
        <end position="294"/>
    </location>
</feature>
<dbReference type="GO" id="GO:0042773">
    <property type="term" value="P:ATP synthesis coupled electron transport"/>
    <property type="evidence" value="ECO:0007669"/>
    <property type="project" value="InterPro"/>
</dbReference>
<accession>A0A7C3J1K7</accession>
<feature type="transmembrane region" description="Helical" evidence="5">
    <location>
        <begin position="141"/>
        <end position="161"/>
    </location>
</feature>
<feature type="transmembrane region" description="Helical" evidence="5">
    <location>
        <begin position="413"/>
        <end position="434"/>
    </location>
</feature>
<evidence type="ECO:0000256" key="4">
    <source>
        <dbReference type="ARBA" id="ARBA00023136"/>
    </source>
</evidence>
<feature type="transmembrane region" description="Helical" evidence="5">
    <location>
        <begin position="79"/>
        <end position="106"/>
    </location>
</feature>
<keyword evidence="4 5" id="KW-0472">Membrane</keyword>
<keyword evidence="3 5" id="KW-1133">Transmembrane helix</keyword>
<feature type="transmembrane region" description="Helical" evidence="5">
    <location>
        <begin position="6"/>
        <end position="26"/>
    </location>
</feature>
<evidence type="ECO:0000256" key="5">
    <source>
        <dbReference type="SAM" id="Phobius"/>
    </source>
</evidence>
<feature type="transmembrane region" description="Helical" evidence="5">
    <location>
        <begin position="306"/>
        <end position="325"/>
    </location>
</feature>
<proteinExistence type="predicted"/>
<reference evidence="8" key="1">
    <citation type="journal article" date="2020" name="mSystems">
        <title>Genome- and Community-Level Interaction Insights into Carbon Utilization and Element Cycling Functions of Hydrothermarchaeota in Hydrothermal Sediment.</title>
        <authorList>
            <person name="Zhou Z."/>
            <person name="Liu Y."/>
            <person name="Xu W."/>
            <person name="Pan J."/>
            <person name="Luo Z.H."/>
            <person name="Li M."/>
        </authorList>
    </citation>
    <scope>NUCLEOTIDE SEQUENCE [LARGE SCALE GENOMIC DNA]</scope>
    <source>
        <strain evidence="8">SpSt-468</strain>
    </source>
</reference>
<feature type="transmembrane region" description="Helical" evidence="5">
    <location>
        <begin position="379"/>
        <end position="401"/>
    </location>
</feature>
<dbReference type="InterPro" id="IPR001516">
    <property type="entry name" value="Proton_antipo_N"/>
</dbReference>
<sequence>MAPDLGLIPWICWLSPTLGSLFPLLLKKRPAWQSGIPVLAATAVSMAMAIAMLPALSFHGQIDQAFSWFQLPNGSGVGLGMLVDTLSIIVVNVVAFLCFLIIAYSMKYIEGDPSAPRYWFLMSLFVGGMLLLTLADNLVLFFVGWKIVGLCSYGLIGYHYGDEKEHWIGGPPPREYQKPSRAGLKALVVTTFGDIALLASIIILYLYSGTFNFVELYETAPVWLARMAESPGMLTAVAVLFLAGPLAKSAQFPFHEWLPEAMAGPTPVSALIHAATMVKAGVYLVARILPIFFVAKWVLTPGYPEALSFFIIVAATGGFTVLLGGSQAVVAAELKKALAYSTISAIGYMMLTLGVAGLSQETLVGGVSSSIFHLINHGIYKAMLFLSAGIAIHASGTIYLSEMGLARGKMRHIWAFMWIGALALTGVPPLSGFWSKEGMLHACLESGQYLLFAVASATVVITIFYSVRFIGLMFGPKSGGGSQPDHGWKVPWLMLMPCAILASLTVLIGLVGPWFGDSLTGAFEGYLESLGIPAVAAESAAAGSPFSVSDLALPAASLIMILAGAIPAYMIYMSRKMSGEAILGKHASLRFLYKFLVERWYIDAALNFAFQKATLMIREPLARYVEGTMDSAVNVGIPRLLWAASRGVRRIQTGILSVNMIYFALFVSLMSLLILLLGVP</sequence>
<evidence type="ECO:0000259" key="7">
    <source>
        <dbReference type="Pfam" id="PF00662"/>
    </source>
</evidence>